<organism evidence="5 6">
    <name type="scientific">Symplocastrum torsivum CPER-KK1</name>
    <dbReference type="NCBI Taxonomy" id="450513"/>
    <lineage>
        <taxon>Bacteria</taxon>
        <taxon>Bacillati</taxon>
        <taxon>Cyanobacteriota</taxon>
        <taxon>Cyanophyceae</taxon>
        <taxon>Oscillatoriophycideae</taxon>
        <taxon>Oscillatoriales</taxon>
        <taxon>Microcoleaceae</taxon>
        <taxon>Symplocastrum</taxon>
    </lineage>
</organism>
<dbReference type="CDD" id="cd13624">
    <property type="entry name" value="PBP2_Arg_Lys_His"/>
    <property type="match status" value="1"/>
</dbReference>
<proteinExistence type="predicted"/>
<feature type="domain" description="Solute-binding protein family 3/N-terminal" evidence="3">
    <location>
        <begin position="33"/>
        <end position="252"/>
    </location>
</feature>
<dbReference type="SMART" id="SM00062">
    <property type="entry name" value="PBPb"/>
    <property type="match status" value="1"/>
</dbReference>
<dbReference type="GO" id="GO:0015276">
    <property type="term" value="F:ligand-gated monoatomic ion channel activity"/>
    <property type="evidence" value="ECO:0007669"/>
    <property type="project" value="InterPro"/>
</dbReference>
<dbReference type="Gene3D" id="3.40.190.10">
    <property type="entry name" value="Periplasmic binding protein-like II"/>
    <property type="match status" value="2"/>
</dbReference>
<evidence type="ECO:0000256" key="1">
    <source>
        <dbReference type="ARBA" id="ARBA00022729"/>
    </source>
</evidence>
<dbReference type="PANTHER" id="PTHR35936:SF17">
    <property type="entry name" value="ARGININE-BINDING EXTRACELLULAR PROTEIN ARTP"/>
    <property type="match status" value="1"/>
</dbReference>
<dbReference type="GO" id="GO:0016020">
    <property type="term" value="C:membrane"/>
    <property type="evidence" value="ECO:0007669"/>
    <property type="project" value="InterPro"/>
</dbReference>
<comment type="caution">
    <text evidence="5">The sequence shown here is derived from an EMBL/GenBank/DDBJ whole genome shotgun (WGS) entry which is preliminary data.</text>
</comment>
<dbReference type="PANTHER" id="PTHR35936">
    <property type="entry name" value="MEMBRANE-BOUND LYTIC MUREIN TRANSGLYCOSYLASE F"/>
    <property type="match status" value="1"/>
</dbReference>
<feature type="domain" description="Ionotropic glutamate receptor C-terminal" evidence="4">
    <location>
        <begin position="33"/>
        <end position="251"/>
    </location>
</feature>
<name>A0A951UEI2_9CYAN</name>
<reference evidence="5" key="2">
    <citation type="journal article" date="2022" name="Microbiol. Resour. Announc.">
        <title>Metagenome Sequencing to Explore Phylogenomics of Terrestrial Cyanobacteria.</title>
        <authorList>
            <person name="Ward R.D."/>
            <person name="Stajich J.E."/>
            <person name="Johansen J.R."/>
            <person name="Huntemann M."/>
            <person name="Clum A."/>
            <person name="Foster B."/>
            <person name="Foster B."/>
            <person name="Roux S."/>
            <person name="Palaniappan K."/>
            <person name="Varghese N."/>
            <person name="Mukherjee S."/>
            <person name="Reddy T.B.K."/>
            <person name="Daum C."/>
            <person name="Copeland A."/>
            <person name="Chen I.A."/>
            <person name="Ivanova N.N."/>
            <person name="Kyrpides N.C."/>
            <person name="Shapiro N."/>
            <person name="Eloe-Fadrosh E.A."/>
            <person name="Pietrasiak N."/>
        </authorList>
    </citation>
    <scope>NUCLEOTIDE SEQUENCE</scope>
    <source>
        <strain evidence="5">CPER-KK1</strain>
    </source>
</reference>
<dbReference type="InterPro" id="IPR001320">
    <property type="entry name" value="Iontro_rcpt_C"/>
</dbReference>
<accession>A0A951UEI2</accession>
<evidence type="ECO:0000259" key="3">
    <source>
        <dbReference type="SMART" id="SM00062"/>
    </source>
</evidence>
<dbReference type="AlphaFoldDB" id="A0A951UEI2"/>
<sequence length="262" mass="27596">MLVIACNNTAPNSTDAGSSPSGAGSNPAAAGKTLKVATDPTFAPFEFQGPDGQIQGFDIDIINSIGKAEGFQVDLESMRFDGMIGALQAGSVDTAMAGVTITPERAKVIDFSKPYFKAGLAIAVPEKNTDITDLDSLKNKKIAVQIGTTSADEAKKVSGAKISTFDSPDLVLQEVVNGNADAAINDKAVTLYAFKTGSLKGLKLVGEQLTAEYYGIPTPKGSENLESINRGLDTIIKDGTYAQIYKKWFDEEPPKLPETAPI</sequence>
<feature type="compositionally biased region" description="Low complexity" evidence="2">
    <location>
        <begin position="16"/>
        <end position="30"/>
    </location>
</feature>
<feature type="region of interest" description="Disordered" evidence="2">
    <location>
        <begin position="6"/>
        <end position="30"/>
    </location>
</feature>
<dbReference type="SMART" id="SM00079">
    <property type="entry name" value="PBPe"/>
    <property type="match status" value="1"/>
</dbReference>
<dbReference type="EMBL" id="JAHHIF010000072">
    <property type="protein sequence ID" value="MBW4548821.1"/>
    <property type="molecule type" value="Genomic_DNA"/>
</dbReference>
<dbReference type="Proteomes" id="UP000753908">
    <property type="component" value="Unassembled WGS sequence"/>
</dbReference>
<dbReference type="InterPro" id="IPR001638">
    <property type="entry name" value="Solute-binding_3/MltF_N"/>
</dbReference>
<keyword evidence="1" id="KW-0732">Signal</keyword>
<evidence type="ECO:0000256" key="2">
    <source>
        <dbReference type="SAM" id="MobiDB-lite"/>
    </source>
</evidence>
<dbReference type="Pfam" id="PF00497">
    <property type="entry name" value="SBP_bac_3"/>
    <property type="match status" value="1"/>
</dbReference>
<reference evidence="5" key="1">
    <citation type="submission" date="2021-05" db="EMBL/GenBank/DDBJ databases">
        <authorList>
            <person name="Pietrasiak N."/>
            <person name="Ward R."/>
            <person name="Stajich J.E."/>
            <person name="Kurbessoian T."/>
        </authorList>
    </citation>
    <scope>NUCLEOTIDE SEQUENCE</scope>
    <source>
        <strain evidence="5">CPER-KK1</strain>
    </source>
</reference>
<gene>
    <name evidence="5" type="ORF">KME25_31110</name>
</gene>
<dbReference type="SUPFAM" id="SSF53850">
    <property type="entry name" value="Periplasmic binding protein-like II"/>
    <property type="match status" value="1"/>
</dbReference>
<evidence type="ECO:0000313" key="6">
    <source>
        <dbReference type="Proteomes" id="UP000753908"/>
    </source>
</evidence>
<protein>
    <submittedName>
        <fullName evidence="5">Basic amino acid ABC transporter substrate-binding protein</fullName>
    </submittedName>
</protein>
<evidence type="ECO:0000259" key="4">
    <source>
        <dbReference type="SMART" id="SM00079"/>
    </source>
</evidence>
<feature type="compositionally biased region" description="Polar residues" evidence="2">
    <location>
        <begin position="6"/>
        <end position="15"/>
    </location>
</feature>
<evidence type="ECO:0000313" key="5">
    <source>
        <dbReference type="EMBL" id="MBW4548821.1"/>
    </source>
</evidence>